<protein>
    <submittedName>
        <fullName evidence="2">Uncharacterized protein</fullName>
    </submittedName>
</protein>
<evidence type="ECO:0000313" key="2">
    <source>
        <dbReference type="EMBL" id="AKU89660.1"/>
    </source>
</evidence>
<dbReference type="EMBL" id="CP012332">
    <property type="protein sequence ID" value="AKU89660.1"/>
    <property type="molecule type" value="Genomic_DNA"/>
</dbReference>
<dbReference type="PATRIC" id="fig|1391653.3.peg.53"/>
<dbReference type="KEGG" id="vin:AKJ08_0047"/>
<name>A0A0K1P813_9BACT</name>
<reference evidence="2 3" key="1">
    <citation type="submission" date="2015-08" db="EMBL/GenBank/DDBJ databases">
        <authorList>
            <person name="Babu N.S."/>
            <person name="Beckwith C.J."/>
            <person name="Beseler K.G."/>
            <person name="Brison A."/>
            <person name="Carone J.V."/>
            <person name="Caskin T.P."/>
            <person name="Diamond M."/>
            <person name="Durham M.E."/>
            <person name="Foxe J.M."/>
            <person name="Go M."/>
            <person name="Henderson B.A."/>
            <person name="Jones I.B."/>
            <person name="McGettigan J.A."/>
            <person name="Micheletti S.J."/>
            <person name="Nasrallah M.E."/>
            <person name="Ortiz D."/>
            <person name="Piller C.R."/>
            <person name="Privatt S.R."/>
            <person name="Schneider S.L."/>
            <person name="Sharp S."/>
            <person name="Smith T.C."/>
            <person name="Stanton J.D."/>
            <person name="Ullery H.E."/>
            <person name="Wilson R.J."/>
            <person name="Serrano M.G."/>
            <person name="Buck G."/>
            <person name="Lee V."/>
            <person name="Wang Y."/>
            <person name="Carvalho R."/>
            <person name="Voegtly L."/>
            <person name="Shi R."/>
            <person name="Duckworth R."/>
            <person name="Johnson A."/>
            <person name="Loviza R."/>
            <person name="Walstead R."/>
            <person name="Shah Z."/>
            <person name="Kiflezghi M."/>
            <person name="Wade K."/>
            <person name="Ball S.L."/>
            <person name="Bradley K.W."/>
            <person name="Asai D.J."/>
            <person name="Bowman C.A."/>
            <person name="Russell D.A."/>
            <person name="Pope W.H."/>
            <person name="Jacobs-Sera D."/>
            <person name="Hendrix R.W."/>
            <person name="Hatfull G.F."/>
        </authorList>
    </citation>
    <scope>NUCLEOTIDE SEQUENCE [LARGE SCALE GENOMIC DNA]</scope>
    <source>
        <strain evidence="2 3">DSM 27710</strain>
    </source>
</reference>
<feature type="region of interest" description="Disordered" evidence="1">
    <location>
        <begin position="485"/>
        <end position="535"/>
    </location>
</feature>
<dbReference type="AlphaFoldDB" id="A0A0K1P813"/>
<feature type="compositionally biased region" description="Basic and acidic residues" evidence="1">
    <location>
        <begin position="489"/>
        <end position="500"/>
    </location>
</feature>
<organism evidence="2 3">
    <name type="scientific">Vulgatibacter incomptus</name>
    <dbReference type="NCBI Taxonomy" id="1391653"/>
    <lineage>
        <taxon>Bacteria</taxon>
        <taxon>Pseudomonadati</taxon>
        <taxon>Myxococcota</taxon>
        <taxon>Myxococcia</taxon>
        <taxon>Myxococcales</taxon>
        <taxon>Cystobacterineae</taxon>
        <taxon>Vulgatibacteraceae</taxon>
        <taxon>Vulgatibacter</taxon>
    </lineage>
</organism>
<evidence type="ECO:0000313" key="3">
    <source>
        <dbReference type="Proteomes" id="UP000055590"/>
    </source>
</evidence>
<proteinExistence type="predicted"/>
<feature type="compositionally biased region" description="Basic and acidic residues" evidence="1">
    <location>
        <begin position="151"/>
        <end position="164"/>
    </location>
</feature>
<feature type="compositionally biased region" description="Basic and acidic residues" evidence="1">
    <location>
        <begin position="181"/>
        <end position="192"/>
    </location>
</feature>
<feature type="region of interest" description="Disordered" evidence="1">
    <location>
        <begin position="74"/>
        <end position="102"/>
    </location>
</feature>
<feature type="region of interest" description="Disordered" evidence="1">
    <location>
        <begin position="1"/>
        <end position="21"/>
    </location>
</feature>
<evidence type="ECO:0000256" key="1">
    <source>
        <dbReference type="SAM" id="MobiDB-lite"/>
    </source>
</evidence>
<accession>A0A0K1P813</accession>
<sequence>MGPARAGRRPSALPLAREGPARGGAILEALDEVDRRSLADGTVVGTQAGTGGAGIPDGAPVAVVAGDSVREVRGRARSGRITSRGLALPEARDGASGPGGASLCSAGAGAVARSHLTLPEPGDGTGSAHGEGLGYAGSGVVARRRLTLSEPGERTGRACSERLGDTGTGGVAGRRLALSDSGERTGRARGEWLGDAGAGGVAGRNLALSDPGQRTGRARGKRRCDAGAGAVTGRHLARPHPGYRTGPARVERFGDAGAVNRITGGHRTSRAHPGAVLRHGDALARLAGRDLAEAPGLTARAVGDRDQRTARAQLVTGDVAAFGGREAAIVGELPDALAYLVARVAQGAEEAVVAGGADLGMDEDAGVERPLEPSVVVACRHDALADRELGAVGIVVTQPRISAPSAARGIAAGAARGITAGAARAIASGAARAIAGGAAGAIASGSAGAVAASATEAAAATGAAGAAGASGHPAAASAVVRRTVTATGGERERQHDRQRPDSNGLQRNDRHQRAHGRSPPASRLEAGIHPSGRRG</sequence>
<dbReference type="STRING" id="1391653.AKJ08_0047"/>
<dbReference type="Proteomes" id="UP000055590">
    <property type="component" value="Chromosome"/>
</dbReference>
<feature type="region of interest" description="Disordered" evidence="1">
    <location>
        <begin position="149"/>
        <end position="227"/>
    </location>
</feature>
<gene>
    <name evidence="2" type="ORF">AKJ08_0047</name>
</gene>
<keyword evidence="3" id="KW-1185">Reference proteome</keyword>